<keyword evidence="2" id="KW-1185">Reference proteome</keyword>
<proteinExistence type="predicted"/>
<sequence length="163" mass="17381">MDESLRHVAQATEVGGTTTAANASLNIQLPTVINRVENMPSASFDELGTPSQQQRCPFMSNNVQGSRMDGLSPLQDSVANSTHGTSILPVANIQHELSQVGVNSAGGPSTSHFEDALPTQSLDTFISHADASSSHENTVNNHAMVTRSKHRIFKPKIYTAAVD</sequence>
<name>A0ABR2BLS9_9ROSI</name>
<comment type="caution">
    <text evidence="1">The sequence shown here is derived from an EMBL/GenBank/DDBJ whole genome shotgun (WGS) entry which is preliminary data.</text>
</comment>
<accession>A0ABR2BLS9</accession>
<evidence type="ECO:0000313" key="2">
    <source>
        <dbReference type="Proteomes" id="UP001472677"/>
    </source>
</evidence>
<dbReference type="Proteomes" id="UP001472677">
    <property type="component" value="Unassembled WGS sequence"/>
</dbReference>
<dbReference type="EMBL" id="JBBPBM010000104">
    <property type="protein sequence ID" value="KAK8507953.1"/>
    <property type="molecule type" value="Genomic_DNA"/>
</dbReference>
<evidence type="ECO:0000313" key="1">
    <source>
        <dbReference type="EMBL" id="KAK8507953.1"/>
    </source>
</evidence>
<protein>
    <submittedName>
        <fullName evidence="1">Uncharacterized protein</fullName>
    </submittedName>
</protein>
<reference evidence="1 2" key="1">
    <citation type="journal article" date="2024" name="G3 (Bethesda)">
        <title>Genome assembly of Hibiscus sabdariffa L. provides insights into metabolisms of medicinal natural products.</title>
        <authorList>
            <person name="Kim T."/>
        </authorList>
    </citation>
    <scope>NUCLEOTIDE SEQUENCE [LARGE SCALE GENOMIC DNA]</scope>
    <source>
        <strain evidence="1">TK-2024</strain>
        <tissue evidence="1">Old leaves</tissue>
    </source>
</reference>
<organism evidence="1 2">
    <name type="scientific">Hibiscus sabdariffa</name>
    <name type="common">roselle</name>
    <dbReference type="NCBI Taxonomy" id="183260"/>
    <lineage>
        <taxon>Eukaryota</taxon>
        <taxon>Viridiplantae</taxon>
        <taxon>Streptophyta</taxon>
        <taxon>Embryophyta</taxon>
        <taxon>Tracheophyta</taxon>
        <taxon>Spermatophyta</taxon>
        <taxon>Magnoliopsida</taxon>
        <taxon>eudicotyledons</taxon>
        <taxon>Gunneridae</taxon>
        <taxon>Pentapetalae</taxon>
        <taxon>rosids</taxon>
        <taxon>malvids</taxon>
        <taxon>Malvales</taxon>
        <taxon>Malvaceae</taxon>
        <taxon>Malvoideae</taxon>
        <taxon>Hibiscus</taxon>
    </lineage>
</organism>
<gene>
    <name evidence="1" type="ORF">V6N12_025066</name>
</gene>